<dbReference type="Gene3D" id="3.40.190.290">
    <property type="match status" value="1"/>
</dbReference>
<keyword evidence="3 6" id="KW-0238">DNA-binding</keyword>
<dbReference type="Pfam" id="PF00126">
    <property type="entry name" value="HTH_1"/>
    <property type="match status" value="1"/>
</dbReference>
<dbReference type="EMBL" id="JAFBDZ010000001">
    <property type="protein sequence ID" value="MBM7583468.1"/>
    <property type="molecule type" value="Genomic_DNA"/>
</dbReference>
<dbReference type="PRINTS" id="PR00039">
    <property type="entry name" value="HTHLYSR"/>
</dbReference>
<dbReference type="InterPro" id="IPR000847">
    <property type="entry name" value="LysR_HTH_N"/>
</dbReference>
<dbReference type="Pfam" id="PF03466">
    <property type="entry name" value="LysR_substrate"/>
    <property type="match status" value="1"/>
</dbReference>
<evidence type="ECO:0000256" key="1">
    <source>
        <dbReference type="ARBA" id="ARBA00009437"/>
    </source>
</evidence>
<accession>A0ABS2N6J9</accession>
<evidence type="ECO:0000259" key="5">
    <source>
        <dbReference type="PROSITE" id="PS50931"/>
    </source>
</evidence>
<evidence type="ECO:0000313" key="6">
    <source>
        <dbReference type="EMBL" id="MBM7583468.1"/>
    </source>
</evidence>
<dbReference type="SUPFAM" id="SSF53850">
    <property type="entry name" value="Periplasmic binding protein-like II"/>
    <property type="match status" value="1"/>
</dbReference>
<gene>
    <name evidence="6" type="ORF">JOC86_000005</name>
</gene>
<dbReference type="PANTHER" id="PTHR30419:SF28">
    <property type="entry name" value="HTH-TYPE TRANSCRIPTIONAL REGULATOR BSDA"/>
    <property type="match status" value="1"/>
</dbReference>
<evidence type="ECO:0000256" key="3">
    <source>
        <dbReference type="ARBA" id="ARBA00023125"/>
    </source>
</evidence>
<sequence length="293" mass="33402">MDIRQLRYFLVIAEEGQISRAAEKLHMSQPPLSQQLRLMEEELGTTLLERKRNGKSMELTETGKVFYEKAQEVLNLFEESILEVKEVTEGIRGSLSFGVVPSCVSYLPQKIQDFNKAYPNISFRIWGGDPYEIRKHLENRDIELAIIRLPIESKDLSIVHIGKEPFVLVIPNDWETFHSKESITLKEIGNIPLLLMHRTKGGGIYETIIEEFNRINMKPNILCECPDVNILLSLIASNIGAGILPKTSIPPSVNKGIRVLDIKDTPLQSETALVWLKERYLSKAASRFIELFK</sequence>
<keyword evidence="2" id="KW-0805">Transcription regulation</keyword>
<dbReference type="CDD" id="cd05466">
    <property type="entry name" value="PBP2_LTTR_substrate"/>
    <property type="match status" value="1"/>
</dbReference>
<dbReference type="Proteomes" id="UP001646157">
    <property type="component" value="Unassembled WGS sequence"/>
</dbReference>
<dbReference type="PANTHER" id="PTHR30419">
    <property type="entry name" value="HTH-TYPE TRANSCRIPTIONAL REGULATOR YBHD"/>
    <property type="match status" value="1"/>
</dbReference>
<reference evidence="6 7" key="1">
    <citation type="submission" date="2021-01" db="EMBL/GenBank/DDBJ databases">
        <title>Genomic Encyclopedia of Type Strains, Phase IV (KMG-IV): sequencing the most valuable type-strain genomes for metagenomic binning, comparative biology and taxonomic classification.</title>
        <authorList>
            <person name="Goeker M."/>
        </authorList>
    </citation>
    <scope>NUCLEOTIDE SEQUENCE [LARGE SCALE GENOMIC DNA]</scope>
    <source>
        <strain evidence="6 7">DSM 24834</strain>
    </source>
</reference>
<comment type="similarity">
    <text evidence="1">Belongs to the LysR transcriptional regulatory family.</text>
</comment>
<comment type="caution">
    <text evidence="6">The sequence shown here is derived from an EMBL/GenBank/DDBJ whole genome shotgun (WGS) entry which is preliminary data.</text>
</comment>
<keyword evidence="4" id="KW-0804">Transcription</keyword>
<organism evidence="6 7">
    <name type="scientific">Rossellomorea pakistanensis</name>
    <dbReference type="NCBI Taxonomy" id="992288"/>
    <lineage>
        <taxon>Bacteria</taxon>
        <taxon>Bacillati</taxon>
        <taxon>Bacillota</taxon>
        <taxon>Bacilli</taxon>
        <taxon>Bacillales</taxon>
        <taxon>Bacillaceae</taxon>
        <taxon>Rossellomorea</taxon>
    </lineage>
</organism>
<evidence type="ECO:0000256" key="4">
    <source>
        <dbReference type="ARBA" id="ARBA00023163"/>
    </source>
</evidence>
<evidence type="ECO:0000313" key="7">
    <source>
        <dbReference type="Proteomes" id="UP001646157"/>
    </source>
</evidence>
<dbReference type="InterPro" id="IPR036388">
    <property type="entry name" value="WH-like_DNA-bd_sf"/>
</dbReference>
<dbReference type="PROSITE" id="PS50931">
    <property type="entry name" value="HTH_LYSR"/>
    <property type="match status" value="1"/>
</dbReference>
<protein>
    <submittedName>
        <fullName evidence="6">DNA-binding transcriptional LysR family regulator</fullName>
    </submittedName>
</protein>
<dbReference type="InterPro" id="IPR036390">
    <property type="entry name" value="WH_DNA-bd_sf"/>
</dbReference>
<dbReference type="Gene3D" id="1.10.10.10">
    <property type="entry name" value="Winged helix-like DNA-binding domain superfamily/Winged helix DNA-binding domain"/>
    <property type="match status" value="1"/>
</dbReference>
<dbReference type="SUPFAM" id="SSF46785">
    <property type="entry name" value="Winged helix' DNA-binding domain"/>
    <property type="match status" value="1"/>
</dbReference>
<proteinExistence type="inferred from homology"/>
<evidence type="ECO:0000256" key="2">
    <source>
        <dbReference type="ARBA" id="ARBA00023015"/>
    </source>
</evidence>
<dbReference type="InterPro" id="IPR050950">
    <property type="entry name" value="HTH-type_LysR_regulators"/>
</dbReference>
<dbReference type="InterPro" id="IPR005119">
    <property type="entry name" value="LysR_subst-bd"/>
</dbReference>
<keyword evidence="7" id="KW-1185">Reference proteome</keyword>
<feature type="domain" description="HTH lysR-type" evidence="5">
    <location>
        <begin position="1"/>
        <end position="60"/>
    </location>
</feature>
<dbReference type="GO" id="GO:0003677">
    <property type="term" value="F:DNA binding"/>
    <property type="evidence" value="ECO:0007669"/>
    <property type="project" value="UniProtKB-KW"/>
</dbReference>
<dbReference type="RefSeq" id="WP_205167751.1">
    <property type="nucleotide sequence ID" value="NZ_JAFBDZ010000001.1"/>
</dbReference>
<name>A0ABS2N6J9_9BACI</name>